<keyword evidence="4" id="KW-0328">Glycosyltransferase</keyword>
<accession>A0A645BAL7</accession>
<dbReference type="EMBL" id="VSSQ01018909">
    <property type="protein sequence ID" value="MPM62520.1"/>
    <property type="molecule type" value="Genomic_DNA"/>
</dbReference>
<protein>
    <submittedName>
        <fullName evidence="4">Amidophosphoribosyltransferase</fullName>
        <ecNumber evidence="4">2.4.2.14</ecNumber>
    </submittedName>
</protein>
<dbReference type="InterPro" id="IPR000836">
    <property type="entry name" value="PRTase_dom"/>
</dbReference>
<proteinExistence type="predicted"/>
<dbReference type="GO" id="GO:0004044">
    <property type="term" value="F:amidophosphoribosyltransferase activity"/>
    <property type="evidence" value="ECO:0007669"/>
    <property type="project" value="UniProtKB-EC"/>
</dbReference>
<organism evidence="4">
    <name type="scientific">bioreactor metagenome</name>
    <dbReference type="NCBI Taxonomy" id="1076179"/>
    <lineage>
        <taxon>unclassified sequences</taxon>
        <taxon>metagenomes</taxon>
        <taxon>ecological metagenomes</taxon>
    </lineage>
</organism>
<dbReference type="Pfam" id="PF00156">
    <property type="entry name" value="Pribosyltran"/>
    <property type="match status" value="1"/>
</dbReference>
<dbReference type="Gene3D" id="3.40.50.2020">
    <property type="match status" value="1"/>
</dbReference>
<dbReference type="CDD" id="cd06223">
    <property type="entry name" value="PRTases_typeI"/>
    <property type="match status" value="1"/>
</dbReference>
<sequence>MEAAAGYAAESGIPLVSGFVKNRYIGRSFIYPTQKQRENAVSLKLNPLRANVSGKRIVIVDDSIVRGTTGAKIVSALRDAGAKEIHMRISAPPFRHTCHFGTDIDSEDKLIANKLTVEEIGKHLGVDSLGFISVDGLLKACAGSQVDFCTGCFTGDYSVKFGEYSKFNLESGKENK</sequence>
<evidence type="ECO:0000313" key="4">
    <source>
        <dbReference type="EMBL" id="MPM62520.1"/>
    </source>
</evidence>
<dbReference type="EC" id="2.4.2.14" evidence="4"/>
<feature type="domain" description="Phosphoribosyltransferase" evidence="3">
    <location>
        <begin position="32"/>
        <end position="87"/>
    </location>
</feature>
<name>A0A645BAL7_9ZZZZ</name>
<dbReference type="InterPro" id="IPR029057">
    <property type="entry name" value="PRTase-like"/>
</dbReference>
<keyword evidence="1 4" id="KW-0808">Transferase</keyword>
<keyword evidence="2" id="KW-0315">Glutamine amidotransferase</keyword>
<reference evidence="4" key="1">
    <citation type="submission" date="2019-08" db="EMBL/GenBank/DDBJ databases">
        <authorList>
            <person name="Kucharzyk K."/>
            <person name="Murdoch R.W."/>
            <person name="Higgins S."/>
            <person name="Loffler F."/>
        </authorList>
    </citation>
    <scope>NUCLEOTIDE SEQUENCE</scope>
</reference>
<gene>
    <name evidence="4" type="primary">purF_42</name>
    <name evidence="4" type="ORF">SDC9_109393</name>
</gene>
<dbReference type="SUPFAM" id="SSF53271">
    <property type="entry name" value="PRTase-like"/>
    <property type="match status" value="1"/>
</dbReference>
<dbReference type="PANTHER" id="PTHR11907">
    <property type="entry name" value="AMIDOPHOSPHORIBOSYLTRANSFERASE"/>
    <property type="match status" value="1"/>
</dbReference>
<evidence type="ECO:0000256" key="1">
    <source>
        <dbReference type="ARBA" id="ARBA00022679"/>
    </source>
</evidence>
<dbReference type="AlphaFoldDB" id="A0A645BAL7"/>
<evidence type="ECO:0000256" key="2">
    <source>
        <dbReference type="ARBA" id="ARBA00022962"/>
    </source>
</evidence>
<evidence type="ECO:0000259" key="3">
    <source>
        <dbReference type="Pfam" id="PF00156"/>
    </source>
</evidence>
<comment type="caution">
    <text evidence="4">The sequence shown here is derived from an EMBL/GenBank/DDBJ whole genome shotgun (WGS) entry which is preliminary data.</text>
</comment>